<feature type="signal peptide" evidence="1">
    <location>
        <begin position="1"/>
        <end position="30"/>
    </location>
</feature>
<accession>A0A8H7XXE3</accession>
<protein>
    <submittedName>
        <fullName evidence="2">Uncharacterized protein</fullName>
    </submittedName>
</protein>
<organism evidence="2">
    <name type="scientific">Psilocybe cubensis</name>
    <name type="common">Psychedelic mushroom</name>
    <name type="synonym">Stropharia cubensis</name>
    <dbReference type="NCBI Taxonomy" id="181762"/>
    <lineage>
        <taxon>Eukaryota</taxon>
        <taxon>Fungi</taxon>
        <taxon>Dikarya</taxon>
        <taxon>Basidiomycota</taxon>
        <taxon>Agaricomycotina</taxon>
        <taxon>Agaricomycetes</taxon>
        <taxon>Agaricomycetidae</taxon>
        <taxon>Agaricales</taxon>
        <taxon>Agaricineae</taxon>
        <taxon>Strophariaceae</taxon>
        <taxon>Psilocybe</taxon>
    </lineage>
</organism>
<evidence type="ECO:0000313" key="2">
    <source>
        <dbReference type="EMBL" id="KAG5168653.1"/>
    </source>
</evidence>
<evidence type="ECO:0000256" key="1">
    <source>
        <dbReference type="SAM" id="SignalP"/>
    </source>
</evidence>
<dbReference type="AlphaFoldDB" id="A0A8H7XXE3"/>
<reference evidence="2" key="1">
    <citation type="submission" date="2021-02" db="EMBL/GenBank/DDBJ databases">
        <title>Psilocybe cubensis genome.</title>
        <authorList>
            <person name="Mckernan K.J."/>
            <person name="Crawford S."/>
            <person name="Trippe A."/>
            <person name="Kane L.T."/>
            <person name="Mclaughlin S."/>
        </authorList>
    </citation>
    <scope>NUCLEOTIDE SEQUENCE [LARGE SCALE GENOMIC DNA]</scope>
    <source>
        <strain evidence="2">MGC-MH-2018</strain>
    </source>
</reference>
<proteinExistence type="predicted"/>
<gene>
    <name evidence="2" type="ORF">JR316_005205</name>
</gene>
<name>A0A8H7XXE3_PSICU</name>
<dbReference type="EMBL" id="JAFIQS010000005">
    <property type="protein sequence ID" value="KAG5168653.1"/>
    <property type="molecule type" value="Genomic_DNA"/>
</dbReference>
<comment type="caution">
    <text evidence="2">The sequence shown here is derived from an EMBL/GenBank/DDBJ whole genome shotgun (WGS) entry which is preliminary data.</text>
</comment>
<feature type="chain" id="PRO_5034572625" evidence="1">
    <location>
        <begin position="31"/>
        <end position="274"/>
    </location>
</feature>
<keyword evidence="1" id="KW-0732">Signal</keyword>
<sequence length="274" mass="29763">MLSSTLYFHHIVCLIVFALALLHGTRPVYAAFLLHRRTKSVLEDAKSEANDNDDPPFPCKPPCRPPFANAAGEHVIEDLGEVVTPILGSVLTDPLLGERSNTDALPDLLFSSRNNNSQYTDVYLEREVNDLEADVPVENLDMEELTDGLEPAANLEPEKPMNGHQENTHQVSATALPHHRQTAADAKGNSKANRNPNMPAPPCKPPCIPPLVGSILDSIDSPIVAVISNPSIINVEKGVDGVGRLASLILNSRAIAGEDNHDENNHNVDVPRWV</sequence>